<dbReference type="Pfam" id="PF08389">
    <property type="entry name" value="Xpo1"/>
    <property type="match status" value="1"/>
</dbReference>
<dbReference type="InterPro" id="IPR011989">
    <property type="entry name" value="ARM-like"/>
</dbReference>
<dbReference type="GO" id="GO:0005737">
    <property type="term" value="C:cytoplasm"/>
    <property type="evidence" value="ECO:0007669"/>
    <property type="project" value="TreeGrafter"/>
</dbReference>
<gene>
    <name evidence="3" type="ORF">QVD17_37309</name>
</gene>
<evidence type="ECO:0000313" key="4">
    <source>
        <dbReference type="Proteomes" id="UP001229421"/>
    </source>
</evidence>
<dbReference type="EMBL" id="JAUHHV010000010">
    <property type="protein sequence ID" value="KAK1410770.1"/>
    <property type="molecule type" value="Genomic_DNA"/>
</dbReference>
<evidence type="ECO:0000259" key="1">
    <source>
        <dbReference type="Pfam" id="PF08389"/>
    </source>
</evidence>
<organism evidence="3 4">
    <name type="scientific">Tagetes erecta</name>
    <name type="common">African marigold</name>
    <dbReference type="NCBI Taxonomy" id="13708"/>
    <lineage>
        <taxon>Eukaryota</taxon>
        <taxon>Viridiplantae</taxon>
        <taxon>Streptophyta</taxon>
        <taxon>Embryophyta</taxon>
        <taxon>Tracheophyta</taxon>
        <taxon>Spermatophyta</taxon>
        <taxon>Magnoliopsida</taxon>
        <taxon>eudicotyledons</taxon>
        <taxon>Gunneridae</taxon>
        <taxon>Pentapetalae</taxon>
        <taxon>asterids</taxon>
        <taxon>campanulids</taxon>
        <taxon>Asterales</taxon>
        <taxon>Asteraceae</taxon>
        <taxon>Asteroideae</taxon>
        <taxon>Heliantheae alliance</taxon>
        <taxon>Tageteae</taxon>
        <taxon>Tagetes</taxon>
    </lineage>
</organism>
<feature type="domain" description="Exportin-5 C-terminal" evidence="2">
    <location>
        <begin position="313"/>
        <end position="1148"/>
    </location>
</feature>
<accession>A0AAD8K098</accession>
<dbReference type="GO" id="GO:0042565">
    <property type="term" value="C:RNA nuclear export complex"/>
    <property type="evidence" value="ECO:0007669"/>
    <property type="project" value="TreeGrafter"/>
</dbReference>
<keyword evidence="4" id="KW-1185">Reference proteome</keyword>
<evidence type="ECO:0008006" key="5">
    <source>
        <dbReference type="Google" id="ProtNLM"/>
    </source>
</evidence>
<dbReference type="AlphaFoldDB" id="A0AAD8K098"/>
<dbReference type="PANTHER" id="PTHR11223:SF3">
    <property type="entry name" value="EXPORTIN-5"/>
    <property type="match status" value="1"/>
</dbReference>
<feature type="domain" description="Exportin-1/Importin-beta-like" evidence="1">
    <location>
        <begin position="106"/>
        <end position="264"/>
    </location>
</feature>
<evidence type="ECO:0000313" key="3">
    <source>
        <dbReference type="EMBL" id="KAK1410770.1"/>
    </source>
</evidence>
<dbReference type="PANTHER" id="PTHR11223">
    <property type="entry name" value="EXPORTIN 1/5"/>
    <property type="match status" value="1"/>
</dbReference>
<dbReference type="Proteomes" id="UP001229421">
    <property type="component" value="Unassembled WGS sequence"/>
</dbReference>
<dbReference type="FunFam" id="1.25.10.10:FF:000375">
    <property type="entry name" value="Predicted protein"/>
    <property type="match status" value="1"/>
</dbReference>
<dbReference type="Gene3D" id="1.25.10.10">
    <property type="entry name" value="Leucine-rich Repeat Variant"/>
    <property type="match status" value="1"/>
</dbReference>
<dbReference type="InterPro" id="IPR045065">
    <property type="entry name" value="XPO1/5"/>
</dbReference>
<proteinExistence type="predicted"/>
<dbReference type="InterPro" id="IPR045478">
    <property type="entry name" value="Exportin-5_C"/>
</dbReference>
<dbReference type="GO" id="GO:0006611">
    <property type="term" value="P:protein export from nucleus"/>
    <property type="evidence" value="ECO:0007669"/>
    <property type="project" value="InterPro"/>
</dbReference>
<dbReference type="InterPro" id="IPR016024">
    <property type="entry name" value="ARM-type_fold"/>
</dbReference>
<dbReference type="GO" id="GO:0003723">
    <property type="term" value="F:RNA binding"/>
    <property type="evidence" value="ECO:0007669"/>
    <property type="project" value="TreeGrafter"/>
</dbReference>
<evidence type="ECO:0000259" key="2">
    <source>
        <dbReference type="Pfam" id="PF19273"/>
    </source>
</evidence>
<dbReference type="GO" id="GO:0006405">
    <property type="term" value="P:RNA export from nucleus"/>
    <property type="evidence" value="ECO:0007669"/>
    <property type="project" value="TreeGrafter"/>
</dbReference>
<dbReference type="InterPro" id="IPR013598">
    <property type="entry name" value="Exportin-1/Importin-b-like"/>
</dbReference>
<sequence length="1186" mass="131047">MDHGDTANDVARAIVAALGWNSSSDDRKAALSFLESVKAGDVRVLASTSFRLVKKDWSSEVRLHAFKLLQHLVRLRWDELSPEERREFAKVSIDLMNEIANSSEEWALKSQTAALVAEIVRREGVSLWQELVPSLISLSSSGPAHAEMVCMMLRWLPEDITVHNEDLEGERRRLLLRGLTESLSEILPLLYTLLERHFGAAMTEAGRQQIDIAKQHAATVTATLNAINAYVEWAPLPYLAKYGTIHGCGFLLSSSDFRVHACEFFKLVSSRRRPSDADSDYDSAISSILVILMNVSTEFLNISESGCGIMTDNDFEFAECICESLVSLGTTNLQCITGDNEVLSQYLQKMMQYFRHYKLELHHQSLIFWLALIRDLVMKPKTSAGDSSADNLASGSGQADNHKQKILPYVNDEICSVMLDVSFQRMLKKEKVNPGNESFGGALELWSDDFEGRGDFGQYRSKLLELIRLTASFKPVIAVTKVSDRISMIINSLLLAPLPSQNLAMLESMQLAVENVVAAVFDGSNDNLGSASDAQLASCRILEGLLQQLLSLKWTEPELIEVLGHYFEALGPFLKYRPDAVGSVISKLFELLNSLPIVMKDPSLSGARYARLHICTSFVRLAKTVDTSLLPHMKGIADTVSYLKKEGQLLRGEHNLFGETFLIMASAAGPQQQQEVMTWLLEPLSHQWTQLEWQNAYLSDPAGLIKLCGETQFMWSLFHTVTFFEKALKRSGIRKSIVNTNNSTASSVPHPLASHLAWMLPPLLKLLRAIHSLWSPPVTQMLPGEIKAAMTMSDFERTSLLGESNPKLPKAAITGAEGIPVKDGNTEPNETDIRNWLKGIRDSGYNVLGLSTTVGEPFFRCTDVEAVDLALMENINSMEFRHIRQLVHSVLIPLVKNCPSDLWDIWLKRLLYPLLVYSHQALMCSWSALLEEGRAKVPDLIGILGGPDLKVEVMEEKLLRVLTREICILLSVLGSPALNSGLHSEQLPTDSDVVSSSVVGFLLKNNDIAVLLLHMCLDALRWTDVEATIKVTSFCGTVVLLAISTNNVELRQFVCKDLFSAIIQGLALESNALNSSSLVGLCCEIFVSFSKQDPSPRQILLSLPCIGPEDLLAFEEALGKTSSPKEQKQLMKSLLLVGTANQLKALAVKKSVNLITNVVARPRSSLPATSDSITEDGSAIGLAAIM</sequence>
<reference evidence="3" key="1">
    <citation type="journal article" date="2023" name="bioRxiv">
        <title>Improved chromosome-level genome assembly for marigold (Tagetes erecta).</title>
        <authorList>
            <person name="Jiang F."/>
            <person name="Yuan L."/>
            <person name="Wang S."/>
            <person name="Wang H."/>
            <person name="Xu D."/>
            <person name="Wang A."/>
            <person name="Fan W."/>
        </authorList>
    </citation>
    <scope>NUCLEOTIDE SEQUENCE</scope>
    <source>
        <strain evidence="3">WSJ</strain>
        <tissue evidence="3">Leaf</tissue>
    </source>
</reference>
<protein>
    <recommendedName>
        <fullName evidence="5">Protein HASTY 1</fullName>
    </recommendedName>
</protein>
<dbReference type="SUPFAM" id="SSF48371">
    <property type="entry name" value="ARM repeat"/>
    <property type="match status" value="1"/>
</dbReference>
<dbReference type="GO" id="GO:0005049">
    <property type="term" value="F:nuclear export signal receptor activity"/>
    <property type="evidence" value="ECO:0007669"/>
    <property type="project" value="InterPro"/>
</dbReference>
<dbReference type="GO" id="GO:0005634">
    <property type="term" value="C:nucleus"/>
    <property type="evidence" value="ECO:0007669"/>
    <property type="project" value="TreeGrafter"/>
</dbReference>
<name>A0AAD8K098_TARER</name>
<comment type="caution">
    <text evidence="3">The sequence shown here is derived from an EMBL/GenBank/DDBJ whole genome shotgun (WGS) entry which is preliminary data.</text>
</comment>
<dbReference type="Pfam" id="PF19273">
    <property type="entry name" value="Exportin-5"/>
    <property type="match status" value="1"/>
</dbReference>